<organism evidence="5 6">
    <name type="scientific">Bradyrhizobium lablabi</name>
    <dbReference type="NCBI Taxonomy" id="722472"/>
    <lineage>
        <taxon>Bacteria</taxon>
        <taxon>Pseudomonadati</taxon>
        <taxon>Pseudomonadota</taxon>
        <taxon>Alphaproteobacteria</taxon>
        <taxon>Hyphomicrobiales</taxon>
        <taxon>Nitrobacteraceae</taxon>
        <taxon>Bradyrhizobium</taxon>
    </lineage>
</organism>
<sequence length="193" mass="20786">MIDLLRKLVHRNRARENRSRVTRLGDGTRLDGVIDRRAAGAEINIGAHCLIQGQIVAERDESRVDLADRVLLGGGSVIDCALSVTVERNVLISYACLIADADNHSLFPELRVNDLATWMDGRRHDWSHTEMAPIRICEGAWIGARSIILKGVTIGAGAVVGMGSVVTRDVPARSVVGGNPARVIREIGPAPGT</sequence>
<evidence type="ECO:0000256" key="2">
    <source>
        <dbReference type="ARBA" id="ARBA00022679"/>
    </source>
</evidence>
<dbReference type="InterPro" id="IPR051159">
    <property type="entry name" value="Hexapeptide_acetyltransf"/>
</dbReference>
<accession>A0A1M7BH26</accession>
<evidence type="ECO:0000256" key="4">
    <source>
        <dbReference type="ARBA" id="ARBA00023315"/>
    </source>
</evidence>
<dbReference type="EMBL" id="LT670844">
    <property type="protein sequence ID" value="SHL54223.1"/>
    <property type="molecule type" value="Genomic_DNA"/>
</dbReference>
<dbReference type="CDD" id="cd04647">
    <property type="entry name" value="LbH_MAT_like"/>
    <property type="match status" value="1"/>
</dbReference>
<dbReference type="Pfam" id="PF00132">
    <property type="entry name" value="Hexapep"/>
    <property type="match status" value="1"/>
</dbReference>
<dbReference type="PANTHER" id="PTHR23416:SF23">
    <property type="entry name" value="ACETYLTRANSFERASE C18B11.09C-RELATED"/>
    <property type="match status" value="1"/>
</dbReference>
<dbReference type="Gene3D" id="2.160.10.10">
    <property type="entry name" value="Hexapeptide repeat proteins"/>
    <property type="match status" value="1"/>
</dbReference>
<evidence type="ECO:0000313" key="6">
    <source>
        <dbReference type="Proteomes" id="UP000189935"/>
    </source>
</evidence>
<dbReference type="GO" id="GO:0008374">
    <property type="term" value="F:O-acyltransferase activity"/>
    <property type="evidence" value="ECO:0007669"/>
    <property type="project" value="TreeGrafter"/>
</dbReference>
<dbReference type="GO" id="GO:0005829">
    <property type="term" value="C:cytosol"/>
    <property type="evidence" value="ECO:0007669"/>
    <property type="project" value="TreeGrafter"/>
</dbReference>
<dbReference type="Proteomes" id="UP000189935">
    <property type="component" value="Chromosome I"/>
</dbReference>
<dbReference type="InterPro" id="IPR018357">
    <property type="entry name" value="Hexapep_transf_CS"/>
</dbReference>
<name>A0A1M7BH26_9BRAD</name>
<dbReference type="PANTHER" id="PTHR23416">
    <property type="entry name" value="SIALIC ACID SYNTHASE-RELATED"/>
    <property type="match status" value="1"/>
</dbReference>
<dbReference type="SUPFAM" id="SSF51161">
    <property type="entry name" value="Trimeric LpxA-like enzymes"/>
    <property type="match status" value="1"/>
</dbReference>
<keyword evidence="2 5" id="KW-0808">Transferase</keyword>
<keyword evidence="4" id="KW-0012">Acyltransferase</keyword>
<dbReference type="AlphaFoldDB" id="A0A1M7BH26"/>
<reference evidence="5 6" key="1">
    <citation type="submission" date="2016-11" db="EMBL/GenBank/DDBJ databases">
        <authorList>
            <person name="Jaros S."/>
            <person name="Januszkiewicz K."/>
            <person name="Wedrychowicz H."/>
        </authorList>
    </citation>
    <scope>NUCLEOTIDE SEQUENCE [LARGE SCALE GENOMIC DNA]</scope>
    <source>
        <strain evidence="5 6">GAS499</strain>
    </source>
</reference>
<dbReference type="InterPro" id="IPR011004">
    <property type="entry name" value="Trimer_LpxA-like_sf"/>
</dbReference>
<evidence type="ECO:0000313" key="5">
    <source>
        <dbReference type="EMBL" id="SHL54223.1"/>
    </source>
</evidence>
<evidence type="ECO:0000256" key="1">
    <source>
        <dbReference type="ARBA" id="ARBA00007274"/>
    </source>
</evidence>
<evidence type="ECO:0000256" key="3">
    <source>
        <dbReference type="ARBA" id="ARBA00022737"/>
    </source>
</evidence>
<dbReference type="InterPro" id="IPR001451">
    <property type="entry name" value="Hexapep"/>
</dbReference>
<dbReference type="PROSITE" id="PS00101">
    <property type="entry name" value="HEXAPEP_TRANSFERASES"/>
    <property type="match status" value="1"/>
</dbReference>
<comment type="similarity">
    <text evidence="1">Belongs to the transferase hexapeptide repeat family.</text>
</comment>
<proteinExistence type="inferred from homology"/>
<keyword evidence="3" id="KW-0677">Repeat</keyword>
<gene>
    <name evidence="5" type="ORF">SAMN05444159_6153</name>
</gene>
<protein>
    <submittedName>
        <fullName evidence="5">Acetyltransferase (Isoleucine patch superfamily)</fullName>
    </submittedName>
</protein>